<keyword evidence="4" id="KW-1185">Reference proteome</keyword>
<dbReference type="AlphaFoldDB" id="A0A193BZ63"/>
<dbReference type="Proteomes" id="UP000093695">
    <property type="component" value="Chromosome"/>
</dbReference>
<protein>
    <submittedName>
        <fullName evidence="3">ATPase</fullName>
    </submittedName>
</protein>
<name>A0A193BZ63_AMYOR</name>
<accession>A0A193BZ63</accession>
<dbReference type="KEGG" id="aori:SD37_19000"/>
<gene>
    <name evidence="3" type="ORF">SD37_19000</name>
</gene>
<dbReference type="STRING" id="31958.SD37_19000"/>
<comment type="similarity">
    <text evidence="1">Belongs to the AHA1 family.</text>
</comment>
<evidence type="ECO:0000259" key="2">
    <source>
        <dbReference type="Pfam" id="PF08327"/>
    </source>
</evidence>
<dbReference type="SUPFAM" id="SSF55961">
    <property type="entry name" value="Bet v1-like"/>
    <property type="match status" value="1"/>
</dbReference>
<dbReference type="Pfam" id="PF08327">
    <property type="entry name" value="AHSA1"/>
    <property type="match status" value="1"/>
</dbReference>
<evidence type="ECO:0000256" key="1">
    <source>
        <dbReference type="ARBA" id="ARBA00006817"/>
    </source>
</evidence>
<dbReference type="CDD" id="cd07814">
    <property type="entry name" value="SRPBCC_CalC_Aha1-like"/>
    <property type="match status" value="1"/>
</dbReference>
<sequence>MSFTTSFTVDQTPRQVYDAFTDVRGWWSEEIVHTGDEFEYHYEELHHCRVRITESVPGRKVSWLVLENHFDFTRDDTEWVGTTITFEITEKDGKTEARFTHHGLVPEYECFEVCHKAWTFYVGTSLRALITTGEGQPNRQSVLPAELAR</sequence>
<evidence type="ECO:0000313" key="4">
    <source>
        <dbReference type="Proteomes" id="UP000093695"/>
    </source>
</evidence>
<dbReference type="EMBL" id="CP016174">
    <property type="protein sequence ID" value="ANN17526.1"/>
    <property type="molecule type" value="Genomic_DNA"/>
</dbReference>
<feature type="domain" description="Activator of Hsp90 ATPase homologue 1/2-like C-terminal" evidence="2">
    <location>
        <begin position="12"/>
        <end position="129"/>
    </location>
</feature>
<evidence type="ECO:0000313" key="3">
    <source>
        <dbReference type="EMBL" id="ANN17526.1"/>
    </source>
</evidence>
<dbReference type="RefSeq" id="WP_044853164.1">
    <property type="nucleotide sequence ID" value="NZ_CP016174.1"/>
</dbReference>
<reference evidence="3 4" key="1">
    <citation type="journal article" date="2015" name="Genome Announc.">
        <title>Draft Genome Sequence of Norvancomycin-Producing Strain Amycolatopsis orientalis CPCC200066.</title>
        <authorList>
            <person name="Lei X."/>
            <person name="Yuan F."/>
            <person name="Shi Y."/>
            <person name="Li X."/>
            <person name="Wang L."/>
            <person name="Hong B."/>
        </authorList>
    </citation>
    <scope>NUCLEOTIDE SEQUENCE [LARGE SCALE GENOMIC DNA]</scope>
    <source>
        <strain evidence="3 4">B-37</strain>
    </source>
</reference>
<dbReference type="Gene3D" id="3.30.530.20">
    <property type="match status" value="1"/>
</dbReference>
<proteinExistence type="inferred from homology"/>
<organism evidence="3 4">
    <name type="scientific">Amycolatopsis orientalis</name>
    <name type="common">Nocardia orientalis</name>
    <dbReference type="NCBI Taxonomy" id="31958"/>
    <lineage>
        <taxon>Bacteria</taxon>
        <taxon>Bacillati</taxon>
        <taxon>Actinomycetota</taxon>
        <taxon>Actinomycetes</taxon>
        <taxon>Pseudonocardiales</taxon>
        <taxon>Pseudonocardiaceae</taxon>
        <taxon>Amycolatopsis</taxon>
    </lineage>
</organism>
<dbReference type="InterPro" id="IPR023393">
    <property type="entry name" value="START-like_dom_sf"/>
</dbReference>
<dbReference type="InterPro" id="IPR013538">
    <property type="entry name" value="ASHA1/2-like_C"/>
</dbReference>